<dbReference type="InterPro" id="IPR052159">
    <property type="entry name" value="Competence_DNA_uptake"/>
</dbReference>
<evidence type="ECO:0000256" key="5">
    <source>
        <dbReference type="ARBA" id="ARBA00023136"/>
    </source>
</evidence>
<feature type="transmembrane region" description="Helical" evidence="6">
    <location>
        <begin position="431"/>
        <end position="452"/>
    </location>
</feature>
<dbReference type="InterPro" id="IPR036866">
    <property type="entry name" value="RibonucZ/Hydroxyglut_hydro"/>
</dbReference>
<feature type="domain" description="Metallo-beta-lactamase" evidence="7">
    <location>
        <begin position="584"/>
        <end position="782"/>
    </location>
</feature>
<dbReference type="PANTHER" id="PTHR30619">
    <property type="entry name" value="DNA INTERNALIZATION/COMPETENCE PROTEIN COMEC/REC2"/>
    <property type="match status" value="1"/>
</dbReference>
<gene>
    <name evidence="8" type="ORF">FTUN_6617</name>
</gene>
<dbReference type="AlphaFoldDB" id="A0A6M5Z0T2"/>
<dbReference type="KEGG" id="ftj:FTUN_6617"/>
<accession>A0A6M5Z0T2</accession>
<feature type="transmembrane region" description="Helical" evidence="6">
    <location>
        <begin position="318"/>
        <end position="337"/>
    </location>
</feature>
<dbReference type="SUPFAM" id="SSF56281">
    <property type="entry name" value="Metallo-hydrolase/oxidoreductase"/>
    <property type="match status" value="1"/>
</dbReference>
<evidence type="ECO:0000313" key="8">
    <source>
        <dbReference type="EMBL" id="QJW99021.1"/>
    </source>
</evidence>
<dbReference type="InterPro" id="IPR025405">
    <property type="entry name" value="DUF4131"/>
</dbReference>
<dbReference type="RefSeq" id="WP_171474072.1">
    <property type="nucleotide sequence ID" value="NZ_CP053452.2"/>
</dbReference>
<dbReference type="InterPro" id="IPR004477">
    <property type="entry name" value="ComEC_N"/>
</dbReference>
<keyword evidence="3 6" id="KW-0812">Transmembrane</keyword>
<dbReference type="Pfam" id="PF00753">
    <property type="entry name" value="Lactamase_B"/>
    <property type="match status" value="1"/>
</dbReference>
<keyword evidence="2" id="KW-1003">Cell membrane</keyword>
<reference evidence="9" key="1">
    <citation type="submission" date="2020-05" db="EMBL/GenBank/DDBJ databases">
        <title>Frigoriglobus tundricola gen. nov., sp. nov., a psychrotolerant cellulolytic planctomycete of the family Gemmataceae with two divergent copies of 16S rRNA gene.</title>
        <authorList>
            <person name="Kulichevskaya I.S."/>
            <person name="Ivanova A.A."/>
            <person name="Naumoff D.G."/>
            <person name="Beletsky A.V."/>
            <person name="Rijpstra W.I.C."/>
            <person name="Sinninghe Damste J.S."/>
            <person name="Mardanov A.V."/>
            <person name="Ravin N.V."/>
            <person name="Dedysh S.N."/>
        </authorList>
    </citation>
    <scope>NUCLEOTIDE SEQUENCE [LARGE SCALE GENOMIC DNA]</scope>
    <source>
        <strain evidence="9">PL17</strain>
    </source>
</reference>
<feature type="transmembrane region" description="Helical" evidence="6">
    <location>
        <begin position="46"/>
        <end position="64"/>
    </location>
</feature>
<proteinExistence type="predicted"/>
<dbReference type="EMBL" id="CP053452">
    <property type="protein sequence ID" value="QJW99021.1"/>
    <property type="molecule type" value="Genomic_DNA"/>
</dbReference>
<dbReference type="NCBIfam" id="TIGR00360">
    <property type="entry name" value="ComEC_N-term"/>
    <property type="match status" value="1"/>
</dbReference>
<dbReference type="CDD" id="cd07731">
    <property type="entry name" value="ComA-like_MBL-fold"/>
    <property type="match status" value="1"/>
</dbReference>
<feature type="transmembrane region" description="Helical" evidence="6">
    <location>
        <begin position="527"/>
        <end position="544"/>
    </location>
</feature>
<feature type="transmembrane region" description="Helical" evidence="6">
    <location>
        <begin position="357"/>
        <end position="373"/>
    </location>
</feature>
<dbReference type="PANTHER" id="PTHR30619:SF1">
    <property type="entry name" value="RECOMBINATION PROTEIN 2"/>
    <property type="match status" value="1"/>
</dbReference>
<evidence type="ECO:0000256" key="4">
    <source>
        <dbReference type="ARBA" id="ARBA00022989"/>
    </source>
</evidence>
<dbReference type="GO" id="GO:0005886">
    <property type="term" value="C:plasma membrane"/>
    <property type="evidence" value="ECO:0007669"/>
    <property type="project" value="UniProtKB-SubCell"/>
</dbReference>
<keyword evidence="5 6" id="KW-0472">Membrane</keyword>
<dbReference type="InterPro" id="IPR035681">
    <property type="entry name" value="ComA-like_MBL"/>
</dbReference>
<name>A0A6M5Z0T2_9BACT</name>
<keyword evidence="9" id="KW-1185">Reference proteome</keyword>
<dbReference type="Proteomes" id="UP000503447">
    <property type="component" value="Chromosome"/>
</dbReference>
<evidence type="ECO:0000256" key="2">
    <source>
        <dbReference type="ARBA" id="ARBA00022475"/>
    </source>
</evidence>
<evidence type="ECO:0000259" key="7">
    <source>
        <dbReference type="SMART" id="SM00849"/>
    </source>
</evidence>
<evidence type="ECO:0000256" key="3">
    <source>
        <dbReference type="ARBA" id="ARBA00022692"/>
    </source>
</evidence>
<dbReference type="Pfam" id="PF03772">
    <property type="entry name" value="Competence"/>
    <property type="match status" value="1"/>
</dbReference>
<dbReference type="SMART" id="SM00849">
    <property type="entry name" value="Lactamase_B"/>
    <property type="match status" value="1"/>
</dbReference>
<protein>
    <recommendedName>
        <fullName evidence="7">Metallo-beta-lactamase domain-containing protein</fullName>
    </recommendedName>
</protein>
<evidence type="ECO:0000313" key="9">
    <source>
        <dbReference type="Proteomes" id="UP000503447"/>
    </source>
</evidence>
<organism evidence="8 9">
    <name type="scientific">Frigoriglobus tundricola</name>
    <dbReference type="NCBI Taxonomy" id="2774151"/>
    <lineage>
        <taxon>Bacteria</taxon>
        <taxon>Pseudomonadati</taxon>
        <taxon>Planctomycetota</taxon>
        <taxon>Planctomycetia</taxon>
        <taxon>Gemmatales</taxon>
        <taxon>Gemmataceae</taxon>
        <taxon>Frigoriglobus</taxon>
    </lineage>
</organism>
<dbReference type="Gene3D" id="3.60.15.10">
    <property type="entry name" value="Ribonuclease Z/Hydroxyacylglutathione hydrolase-like"/>
    <property type="match status" value="1"/>
</dbReference>
<feature type="transmembrane region" description="Helical" evidence="6">
    <location>
        <begin position="283"/>
        <end position="306"/>
    </location>
</feature>
<comment type="subcellular location">
    <subcellularLocation>
        <location evidence="1">Cell membrane</location>
        <topology evidence="1">Multi-pass membrane protein</topology>
    </subcellularLocation>
</comment>
<evidence type="ECO:0000256" key="1">
    <source>
        <dbReference type="ARBA" id="ARBA00004651"/>
    </source>
</evidence>
<dbReference type="InterPro" id="IPR001279">
    <property type="entry name" value="Metallo-B-lactamas"/>
</dbReference>
<feature type="transmembrane region" description="Helical" evidence="6">
    <location>
        <begin position="551"/>
        <end position="568"/>
    </location>
</feature>
<sequence length="847" mass="90651">MSVAPPDADDALPPPEPAWREFARAPLVPFALAASVGLLADRSIGVPLAAGLITAVVALVGWLSTRATVPQAGSVWLLVCTSAVGAVHHHTHRHTFGDDDIGRFTKDPPTAIRVRGTLAEEPDRFRPPRHDPLLTVQRTATSTGVLEVFAVDGVGSWQPASGRVRLAVEGRLDGLHCGDVVEVSGRLTRPDGPHNPGEWDYRSHLLDRRITADLRVKRSADPVVRLEEGWRASLFGWLAVVRGWGTRALEREVPDEAGLATALLLGDSTALDREEWDAYVRTGVIHVLAISGQHLVVLGWFLWLVFQLCGVRRRHAAWAVALFLLGYALMSGGRASAVRAAVMVCVVCGGIVLRRPVIPANAFAFAWLIVLGVSPTDPFTAGCQLSFLSVFVLIWGCTRWLAPRELTPVEQLIEESRGVPEKVLRAGLRTVWEAFAISTILTVVNAPLVLAAQNVASPVAVLIGPPLVILTSIALVAGFLVLIVSPLGAAAWPFARITEWSLAACEWVVGLGDRLPFGHLYAAAPPMWWLIGFYALVAGVVLFNGTRSRKLLAGLLVWLVFGTVAGLIPRSSDEARITFLAVGHGGCVVIEAPDGRVLLYDAGTTVGPDAVRRIVAPFLWHRGIGRIDEVFLSHADLDHFNGIPELLRRFPIAQVTLTPTFSDKESPGVEAVMAALEKHGIRTRVVVAGERFRAGDVAFEVLHPPRAGPSGTENVRSLVLLVRHEGHTVLLTGDLEGEGQALVTSRPIAPVDVMLAPHHGGKSANAPRGAPEKPEAGVVAAWARPKLVVSSQRAGTPTEHLSASYGAVGATVWDTPTVGAVTIRSHTTGVTAEAFRAGETRVLTRGK</sequence>
<feature type="transmembrane region" description="Helical" evidence="6">
    <location>
        <begin position="459"/>
        <end position="484"/>
    </location>
</feature>
<keyword evidence="4 6" id="KW-1133">Transmembrane helix</keyword>
<dbReference type="Pfam" id="PF13567">
    <property type="entry name" value="DUF4131"/>
    <property type="match status" value="1"/>
</dbReference>
<evidence type="ECO:0000256" key="6">
    <source>
        <dbReference type="SAM" id="Phobius"/>
    </source>
</evidence>